<evidence type="ECO:0000313" key="2">
    <source>
        <dbReference type="Proteomes" id="UP001596244"/>
    </source>
</evidence>
<proteinExistence type="predicted"/>
<evidence type="ECO:0008006" key="3">
    <source>
        <dbReference type="Google" id="ProtNLM"/>
    </source>
</evidence>
<gene>
    <name evidence="1" type="ORF">ACFPUZ_06295</name>
</gene>
<name>A0ABW1QC80_9CORY</name>
<keyword evidence="2" id="KW-1185">Reference proteome</keyword>
<protein>
    <recommendedName>
        <fullName evidence="3">DUF3806 domain-containing protein</fullName>
    </recommendedName>
</protein>
<dbReference type="RefSeq" id="WP_377000919.1">
    <property type="nucleotide sequence ID" value="NZ_JBHSQE010000003.1"/>
</dbReference>
<comment type="caution">
    <text evidence="1">The sequence shown here is derived from an EMBL/GenBank/DDBJ whole genome shotgun (WGS) entry which is preliminary data.</text>
</comment>
<sequence length="141" mass="15610">MNTAQPVDTHGIRPLTEEEQGWINETWDIASENGMTQDTDSLTQGYQAARGKWELAPADDRPRAEHSVVGLGVLLGQYIVNFTDFEWGVRGEGSSAQWVLINPEGDIIEPMQRMAEIWSGSLKKTVGQYVGEVLDGYGGER</sequence>
<organism evidence="1 2">
    <name type="scientific">Corynebacterium nasicanis</name>
    <dbReference type="NCBI Taxonomy" id="1448267"/>
    <lineage>
        <taxon>Bacteria</taxon>
        <taxon>Bacillati</taxon>
        <taxon>Actinomycetota</taxon>
        <taxon>Actinomycetes</taxon>
        <taxon>Mycobacteriales</taxon>
        <taxon>Corynebacteriaceae</taxon>
        <taxon>Corynebacterium</taxon>
    </lineage>
</organism>
<accession>A0ABW1QC80</accession>
<evidence type="ECO:0000313" key="1">
    <source>
        <dbReference type="EMBL" id="MFC6146414.1"/>
    </source>
</evidence>
<reference evidence="2" key="1">
    <citation type="journal article" date="2019" name="Int. J. Syst. Evol. Microbiol.">
        <title>The Global Catalogue of Microorganisms (GCM) 10K type strain sequencing project: providing services to taxonomists for standard genome sequencing and annotation.</title>
        <authorList>
            <consortium name="The Broad Institute Genomics Platform"/>
            <consortium name="The Broad Institute Genome Sequencing Center for Infectious Disease"/>
            <person name="Wu L."/>
            <person name="Ma J."/>
        </authorList>
    </citation>
    <scope>NUCLEOTIDE SEQUENCE [LARGE SCALE GENOMIC DNA]</scope>
    <source>
        <strain evidence="2">CCUG 51943</strain>
    </source>
</reference>
<dbReference type="Proteomes" id="UP001596244">
    <property type="component" value="Unassembled WGS sequence"/>
</dbReference>
<dbReference type="EMBL" id="JBHSQE010000003">
    <property type="protein sequence ID" value="MFC6146414.1"/>
    <property type="molecule type" value="Genomic_DNA"/>
</dbReference>